<dbReference type="GO" id="GO:0005737">
    <property type="term" value="C:cytoplasm"/>
    <property type="evidence" value="ECO:0007669"/>
    <property type="project" value="UniProtKB-SubCell"/>
</dbReference>
<evidence type="ECO:0000259" key="10">
    <source>
        <dbReference type="Pfam" id="PF00696"/>
    </source>
</evidence>
<comment type="similarity">
    <text evidence="9">Belongs to the acetylglutamate kinase family. ArgB subfamily.</text>
</comment>
<dbReference type="Pfam" id="PF00696">
    <property type="entry name" value="AA_kinase"/>
    <property type="match status" value="1"/>
</dbReference>
<dbReference type="EC" id="2.7.2.8" evidence="9"/>
<evidence type="ECO:0000256" key="4">
    <source>
        <dbReference type="ARBA" id="ARBA00022679"/>
    </source>
</evidence>
<keyword evidence="9" id="KW-0963">Cytoplasm</keyword>
<protein>
    <recommendedName>
        <fullName evidence="9">Acetylglutamate kinase</fullName>
        <ecNumber evidence="9">2.7.2.8</ecNumber>
    </recommendedName>
    <alternativeName>
        <fullName evidence="9">N-acetyl-L-glutamate 5-phosphotransferase</fullName>
    </alternativeName>
    <alternativeName>
        <fullName evidence="9">NAG kinase</fullName>
        <shortName evidence="9">NAGK</shortName>
    </alternativeName>
</protein>
<dbReference type="InterPro" id="IPR036393">
    <property type="entry name" value="AceGlu_kinase-like_sf"/>
</dbReference>
<comment type="pathway">
    <text evidence="1 9">Amino-acid biosynthesis; L-arginine biosynthesis; N(2)-acetyl-L-ornithine from L-glutamate: step 2/4.</text>
</comment>
<evidence type="ECO:0000256" key="8">
    <source>
        <dbReference type="ARBA" id="ARBA00048141"/>
    </source>
</evidence>
<feature type="domain" description="Aspartate/glutamate/uridylate kinase" evidence="10">
    <location>
        <begin position="5"/>
        <end position="243"/>
    </location>
</feature>
<feature type="binding site" evidence="9">
    <location>
        <position position="63"/>
    </location>
    <ligand>
        <name>substrate</name>
    </ligand>
</feature>
<evidence type="ECO:0000256" key="3">
    <source>
        <dbReference type="ARBA" id="ARBA00022605"/>
    </source>
</evidence>
<sequence length="260" mass="27357">MQPTVKVIKIGGNVVDNPQKLQQFLTDFASLEGPKVLIHGGGKVATAIAKGLGIETQMIDGRRVTDAETLRIVTMVYTGLINKNIVAALQKAGCRALGLCGADGALIRSKKRAATPVDYGFVGDPVEFGLETATTLLEGGLVPIVAPITYDGESGALLNTNADTVAQTVAVGLAQRYPVELVYCFEKRGVLRDVNDEESVIPEINPSLYVQLKAEGVVADGMLPKLDNAFKAIGAGVKQVVICAAECLTRPGYGGTTLCR</sequence>
<dbReference type="Proteomes" id="UP000823926">
    <property type="component" value="Unassembled WGS sequence"/>
</dbReference>
<proteinExistence type="inferred from homology"/>
<evidence type="ECO:0000256" key="5">
    <source>
        <dbReference type="ARBA" id="ARBA00022741"/>
    </source>
</evidence>
<feature type="binding site" evidence="9">
    <location>
        <begin position="41"/>
        <end position="42"/>
    </location>
    <ligand>
        <name>substrate</name>
    </ligand>
</feature>
<evidence type="ECO:0000313" key="11">
    <source>
        <dbReference type="EMBL" id="HIW11530.1"/>
    </source>
</evidence>
<reference evidence="11" key="2">
    <citation type="submission" date="2021-04" db="EMBL/GenBank/DDBJ databases">
        <authorList>
            <person name="Gilroy R."/>
        </authorList>
    </citation>
    <scope>NUCLEOTIDE SEQUENCE</scope>
    <source>
        <strain evidence="11">ChiBcec15-1070</strain>
    </source>
</reference>
<keyword evidence="3 9" id="KW-0028">Amino-acid biosynthesis</keyword>
<keyword evidence="2 9" id="KW-0055">Arginine biosynthesis</keyword>
<evidence type="ECO:0000256" key="9">
    <source>
        <dbReference type="HAMAP-Rule" id="MF_00082"/>
    </source>
</evidence>
<keyword evidence="6 9" id="KW-0418">Kinase</keyword>
<keyword evidence="5 9" id="KW-0547">Nucleotide-binding</keyword>
<dbReference type="GO" id="GO:0042450">
    <property type="term" value="P:L-arginine biosynthetic process via ornithine"/>
    <property type="evidence" value="ECO:0007669"/>
    <property type="project" value="UniProtKB-UniRule"/>
</dbReference>
<dbReference type="InterPro" id="IPR037528">
    <property type="entry name" value="ArgB"/>
</dbReference>
<comment type="subcellular location">
    <subcellularLocation>
        <location evidence="9">Cytoplasm</location>
    </subcellularLocation>
</comment>
<feature type="binding site" evidence="9">
    <location>
        <position position="159"/>
    </location>
    <ligand>
        <name>substrate</name>
    </ligand>
</feature>
<dbReference type="AlphaFoldDB" id="A0A9D1QDV6"/>
<dbReference type="InterPro" id="IPR001048">
    <property type="entry name" value="Asp/Glu/Uridylate_kinase"/>
</dbReference>
<accession>A0A9D1QDV6</accession>
<dbReference type="EMBL" id="DXHL01000038">
    <property type="protein sequence ID" value="HIW11530.1"/>
    <property type="molecule type" value="Genomic_DNA"/>
</dbReference>
<feature type="site" description="Transition state stabilizer" evidence="9">
    <location>
        <position position="9"/>
    </location>
</feature>
<dbReference type="GO" id="GO:0003991">
    <property type="term" value="F:acetylglutamate kinase activity"/>
    <property type="evidence" value="ECO:0007669"/>
    <property type="project" value="UniProtKB-UniRule"/>
</dbReference>
<evidence type="ECO:0000256" key="7">
    <source>
        <dbReference type="ARBA" id="ARBA00022840"/>
    </source>
</evidence>
<dbReference type="SUPFAM" id="SSF53633">
    <property type="entry name" value="Carbamate kinase-like"/>
    <property type="match status" value="1"/>
</dbReference>
<feature type="site" description="Transition state stabilizer" evidence="9">
    <location>
        <position position="225"/>
    </location>
</feature>
<dbReference type="PANTHER" id="PTHR23342">
    <property type="entry name" value="N-ACETYLGLUTAMATE SYNTHASE"/>
    <property type="match status" value="1"/>
</dbReference>
<reference evidence="11" key="1">
    <citation type="journal article" date="2021" name="PeerJ">
        <title>Extensive microbial diversity within the chicken gut microbiome revealed by metagenomics and culture.</title>
        <authorList>
            <person name="Gilroy R."/>
            <person name="Ravi A."/>
            <person name="Getino M."/>
            <person name="Pursley I."/>
            <person name="Horton D.L."/>
            <person name="Alikhan N.F."/>
            <person name="Baker D."/>
            <person name="Gharbi K."/>
            <person name="Hall N."/>
            <person name="Watson M."/>
            <person name="Adriaenssens E.M."/>
            <person name="Foster-Nyarko E."/>
            <person name="Jarju S."/>
            <person name="Secka A."/>
            <person name="Antonio M."/>
            <person name="Oren A."/>
            <person name="Chaudhuri R.R."/>
            <person name="La Ragione R."/>
            <person name="Hildebrand F."/>
            <person name="Pallen M.J."/>
        </authorList>
    </citation>
    <scope>NUCLEOTIDE SEQUENCE</scope>
    <source>
        <strain evidence="11">ChiBcec15-1070</strain>
    </source>
</reference>
<evidence type="ECO:0000256" key="1">
    <source>
        <dbReference type="ARBA" id="ARBA00004828"/>
    </source>
</evidence>
<evidence type="ECO:0000256" key="2">
    <source>
        <dbReference type="ARBA" id="ARBA00022571"/>
    </source>
</evidence>
<comment type="catalytic activity">
    <reaction evidence="8 9">
        <text>N-acetyl-L-glutamate + ATP = N-acetyl-L-glutamyl 5-phosphate + ADP</text>
        <dbReference type="Rhea" id="RHEA:14629"/>
        <dbReference type="ChEBI" id="CHEBI:30616"/>
        <dbReference type="ChEBI" id="CHEBI:44337"/>
        <dbReference type="ChEBI" id="CHEBI:57936"/>
        <dbReference type="ChEBI" id="CHEBI:456216"/>
        <dbReference type="EC" id="2.7.2.8"/>
    </reaction>
</comment>
<keyword evidence="4 9" id="KW-0808">Transferase</keyword>
<organism evidence="11 12">
    <name type="scientific">Candidatus Rikenella faecigallinarum</name>
    <dbReference type="NCBI Taxonomy" id="2838745"/>
    <lineage>
        <taxon>Bacteria</taxon>
        <taxon>Pseudomonadati</taxon>
        <taxon>Bacteroidota</taxon>
        <taxon>Bacteroidia</taxon>
        <taxon>Bacteroidales</taxon>
        <taxon>Rikenellaceae</taxon>
        <taxon>Rikenella</taxon>
    </lineage>
</organism>
<comment type="caution">
    <text evidence="11">The sequence shown here is derived from an EMBL/GenBank/DDBJ whole genome shotgun (WGS) entry which is preliminary data.</text>
</comment>
<name>A0A9D1QDV6_9BACT</name>
<comment type="function">
    <text evidence="9">Catalyzes the ATP-dependent phosphorylation of N-acetyl-L-glutamate.</text>
</comment>
<gene>
    <name evidence="9 11" type="primary">argB</name>
    <name evidence="11" type="ORF">H9888_08585</name>
</gene>
<evidence type="ECO:0000313" key="12">
    <source>
        <dbReference type="Proteomes" id="UP000823926"/>
    </source>
</evidence>
<dbReference type="InterPro" id="IPR004662">
    <property type="entry name" value="AcgluKinase_fam"/>
</dbReference>
<keyword evidence="7 9" id="KW-0067">ATP-binding</keyword>
<dbReference type="PANTHER" id="PTHR23342:SF0">
    <property type="entry name" value="N-ACETYLGLUTAMATE SYNTHASE, MITOCHONDRIAL"/>
    <property type="match status" value="1"/>
</dbReference>
<dbReference type="NCBIfam" id="TIGR00761">
    <property type="entry name" value="argB"/>
    <property type="match status" value="1"/>
</dbReference>
<dbReference type="GO" id="GO:0005524">
    <property type="term" value="F:ATP binding"/>
    <property type="evidence" value="ECO:0007669"/>
    <property type="project" value="UniProtKB-UniRule"/>
</dbReference>
<dbReference type="HAMAP" id="MF_00082">
    <property type="entry name" value="ArgB"/>
    <property type="match status" value="1"/>
</dbReference>
<dbReference type="PIRSF" id="PIRSF000728">
    <property type="entry name" value="NAGK"/>
    <property type="match status" value="1"/>
</dbReference>
<evidence type="ECO:0000256" key="6">
    <source>
        <dbReference type="ARBA" id="ARBA00022777"/>
    </source>
</evidence>
<dbReference type="CDD" id="cd04238">
    <property type="entry name" value="AAK_NAGK-like"/>
    <property type="match status" value="1"/>
</dbReference>
<dbReference type="Gene3D" id="3.40.1160.10">
    <property type="entry name" value="Acetylglutamate kinase-like"/>
    <property type="match status" value="1"/>
</dbReference>